<evidence type="ECO:0008006" key="4">
    <source>
        <dbReference type="Google" id="ProtNLM"/>
    </source>
</evidence>
<proteinExistence type="predicted"/>
<keyword evidence="1" id="KW-1133">Transmembrane helix</keyword>
<dbReference type="Gene3D" id="3.40.50.1110">
    <property type="entry name" value="SGNH hydrolase"/>
    <property type="match status" value="1"/>
</dbReference>
<feature type="transmembrane region" description="Helical" evidence="1">
    <location>
        <begin position="12"/>
        <end position="28"/>
    </location>
</feature>
<evidence type="ECO:0000256" key="1">
    <source>
        <dbReference type="SAM" id="Phobius"/>
    </source>
</evidence>
<keyword evidence="1" id="KW-0812">Transmembrane</keyword>
<dbReference type="InterPro" id="IPR036514">
    <property type="entry name" value="SGNH_hydro_sf"/>
</dbReference>
<accession>A0A1F7Z329</accession>
<evidence type="ECO:0000313" key="3">
    <source>
        <dbReference type="Proteomes" id="UP000177169"/>
    </source>
</evidence>
<dbReference type="CDD" id="cd00229">
    <property type="entry name" value="SGNH_hydrolase"/>
    <property type="match status" value="1"/>
</dbReference>
<dbReference type="STRING" id="1802505.A3D01_00355"/>
<name>A0A1F7Z329_9BACT</name>
<comment type="caution">
    <text evidence="2">The sequence shown here is derived from an EMBL/GenBank/DDBJ whole genome shotgun (WGS) entry which is preliminary data.</text>
</comment>
<reference evidence="2 3" key="1">
    <citation type="journal article" date="2016" name="Nat. Commun.">
        <title>Thousands of microbial genomes shed light on interconnected biogeochemical processes in an aquifer system.</title>
        <authorList>
            <person name="Anantharaman K."/>
            <person name="Brown C.T."/>
            <person name="Hug L.A."/>
            <person name="Sharon I."/>
            <person name="Castelle C.J."/>
            <person name="Probst A.J."/>
            <person name="Thomas B.C."/>
            <person name="Singh A."/>
            <person name="Wilkins M.J."/>
            <person name="Karaoz U."/>
            <person name="Brodie E.L."/>
            <person name="Williams K.H."/>
            <person name="Hubbard S.S."/>
            <person name="Banfield J.F."/>
        </authorList>
    </citation>
    <scope>NUCLEOTIDE SEQUENCE [LARGE SCALE GENOMIC DNA]</scope>
</reference>
<keyword evidence="1" id="KW-0472">Membrane</keyword>
<dbReference type="SUPFAM" id="SSF52266">
    <property type="entry name" value="SGNH hydrolase"/>
    <property type="match status" value="1"/>
</dbReference>
<sequence length="329" mass="38894">MNKFLNTFPKIFIFLIVGLQILVIYSLLTRIDQKKSGQILGTFETNPMNKDYLIFPETSELKHFYEPKPNSVIVDNLPWMPYQPIYNINSDALNSENEYLLDKDSHVLRIVAMGDSHTFGSRVNTVDNYPSQLERLLNQQYTSCSNNYNKFEVINIGEGGYEIAYAIHRYFIRGAKYKPDLILWYIKADDFDEDTDVIFDALYDCDEKNPNYKSENATVEEWHYCWNQSRKYMYDKYSKSEIFDKNSKLLIEFVSRLNTKIIFFGYKDESKNVVNFLNSLTSKNNVYYFNDVKFTDLPRLPDYHPTVQGYKILVDMLANYINENFLHCY</sequence>
<organism evidence="2 3">
    <name type="scientific">Candidatus Woesebacteria bacterium RIFCSPHIGHO2_02_FULL_39_13</name>
    <dbReference type="NCBI Taxonomy" id="1802505"/>
    <lineage>
        <taxon>Bacteria</taxon>
        <taxon>Candidatus Woeseibacteriota</taxon>
    </lineage>
</organism>
<dbReference type="EMBL" id="MGGR01000019">
    <property type="protein sequence ID" value="OGM33328.1"/>
    <property type="molecule type" value="Genomic_DNA"/>
</dbReference>
<evidence type="ECO:0000313" key="2">
    <source>
        <dbReference type="EMBL" id="OGM33328.1"/>
    </source>
</evidence>
<gene>
    <name evidence="2" type="ORF">A3D01_00355</name>
</gene>
<dbReference type="Proteomes" id="UP000177169">
    <property type="component" value="Unassembled WGS sequence"/>
</dbReference>
<protein>
    <recommendedName>
        <fullName evidence="4">SGNH hydrolase-type esterase domain-containing protein</fullName>
    </recommendedName>
</protein>
<dbReference type="AlphaFoldDB" id="A0A1F7Z329"/>